<reference evidence="2" key="1">
    <citation type="submission" date="2025-08" db="UniProtKB">
        <authorList>
            <consortium name="RefSeq"/>
        </authorList>
    </citation>
    <scope>IDENTIFICATION</scope>
    <source>
        <strain evidence="2">Tuebingen</strain>
        <tissue evidence="2">Fibroblasts and whole tissue</tissue>
    </source>
</reference>
<keyword evidence="1" id="KW-1185">Reference proteome</keyword>
<evidence type="ECO:0000313" key="1">
    <source>
        <dbReference type="Proteomes" id="UP000000437"/>
    </source>
</evidence>
<proteinExistence type="predicted"/>
<dbReference type="Proteomes" id="UP000000437">
    <property type="component" value="Chromosome 24"/>
</dbReference>
<gene>
    <name evidence="2" type="primary">sugct</name>
    <name evidence="2" type="synonym">zgc:113390</name>
</gene>
<sequence length="458" mass="49929">MSGSAVIRVLSHLSKTSQFLQANKTNCVNVRRPFTSKLQGEGRIRPLDGVKVLDLTRVLAGPFATMILGDLGAEVIKVERPGSGDDTRAWGPPFLGEESAYFLSVNRNKKSIAVNLKYPKGIKVVTELAKICDVLLENYLPGKLGEMGLGYEELRKVAPRLIYCSITGYGQTGPESHKPGYDSIACAVSGMMHITGPEDGDPVRPGVAMTDLATGLYTHGAIMAALLQRQKTGRGLHIDCNLLSSQVACLTHIAANYLNAGIEARRWGTAHGSIVPYQGFKTKDGYLVVAAGNDQQFVKVCKVVSRNDLAENPKYKSNMLRVKHRRELLQILSKRFIEETTGEWLLRFEGSGVPCGPINNIQQVFENPQVAHNGLILEMDHPTSGRITVPGPAVRFSSFEQVGAMPPPVIGQHTVQILKHTLGYGDEEIEQLLASRIVTQNEPQMKRDGENSSTSSSS</sequence>
<accession>A0AC58IQY0</accession>
<evidence type="ECO:0000313" key="2">
    <source>
        <dbReference type="RefSeq" id="XP_073796617.1"/>
    </source>
</evidence>
<protein>
    <submittedName>
        <fullName evidence="2">Succinyl-CoA:glutarate CoA-transferase isoform X1</fullName>
    </submittedName>
</protein>
<dbReference type="RefSeq" id="XP_073796617.1">
    <property type="nucleotide sequence ID" value="XM_073940516.1"/>
</dbReference>
<name>A0AC58IQY0_DANRE</name>
<organism evidence="1 2">
    <name type="scientific">Danio rerio</name>
    <name type="common">Zebrafish</name>
    <name type="synonym">Brachydanio rerio</name>
    <dbReference type="NCBI Taxonomy" id="7955"/>
    <lineage>
        <taxon>Eukaryota</taxon>
        <taxon>Metazoa</taxon>
        <taxon>Chordata</taxon>
        <taxon>Craniata</taxon>
        <taxon>Vertebrata</taxon>
        <taxon>Euteleostomi</taxon>
        <taxon>Actinopterygii</taxon>
        <taxon>Neopterygii</taxon>
        <taxon>Teleostei</taxon>
        <taxon>Ostariophysi</taxon>
        <taxon>Cypriniformes</taxon>
        <taxon>Danionidae</taxon>
        <taxon>Danioninae</taxon>
        <taxon>Danio</taxon>
    </lineage>
</organism>